<dbReference type="SUPFAM" id="SSF50346">
    <property type="entry name" value="PRC-barrel domain"/>
    <property type="match status" value="1"/>
</dbReference>
<dbReference type="KEGG" id="paro:CUV01_05535"/>
<dbReference type="RefSeq" id="WP_101459600.1">
    <property type="nucleotide sequence ID" value="NZ_CP025408.1"/>
</dbReference>
<protein>
    <recommendedName>
        <fullName evidence="3">PRC-barrel domain-containing protein</fullName>
    </recommendedName>
</protein>
<sequence>MNSHLKLKSLMAGTALTMTIAGMAAAQTLNVDTAELEGKSAECQALGQFILEQDGSIEGADPQRVATAVNDDIAQECADIQAVLSGDAQATDSDQATETESETETETDATTATVDTTQEATITGEAQVRIPEPNVDVRVPQPEVTVTRSQPQVSVQEGASQIDVEQGQPEISVEIPTINVRVTMPAPRIYVLESDPEVSVTEADPQVEVVQGEPEVTVTQAEPELEIDLGVGDGETAPDETQEQADAGGVEDVSGDVEIAEQRPVVNFVTSQEPPQIEFTRADPEISFAGAEPNVTISMAEQPSVEVQVDGDPEIVIETTEEREQRQAGQQAEDGQAQDEGQSEEAPEQAAAGDGTTMTVGDLMGMDVMTAGGENLGNPEAVIDVDGQQYLLLSSGGFLDIGDKIVPVPMGNVSVADGNLTLAEMTEADVERARDYEYDENAALADDQPVMLTP</sequence>
<feature type="domain" description="PRC-barrel" evidence="3">
    <location>
        <begin position="358"/>
        <end position="427"/>
    </location>
</feature>
<reference evidence="4 5" key="1">
    <citation type="submission" date="2017-12" db="EMBL/GenBank/DDBJ databases">
        <authorList>
            <person name="Hurst M.R.H."/>
        </authorList>
    </citation>
    <scope>NUCLEOTIDE SEQUENCE [LARGE SCALE GENOMIC DNA]</scope>
    <source>
        <strain evidence="4 5">BM15</strain>
    </source>
</reference>
<feature type="signal peptide" evidence="2">
    <location>
        <begin position="1"/>
        <end position="26"/>
    </location>
</feature>
<dbReference type="InterPro" id="IPR011033">
    <property type="entry name" value="PRC_barrel-like_sf"/>
</dbReference>
<feature type="region of interest" description="Disordered" evidence="1">
    <location>
        <begin position="321"/>
        <end position="358"/>
    </location>
</feature>
<feature type="chain" id="PRO_5014843331" description="PRC-barrel domain-containing protein" evidence="2">
    <location>
        <begin position="27"/>
        <end position="454"/>
    </location>
</feature>
<dbReference type="Pfam" id="PF05239">
    <property type="entry name" value="PRC"/>
    <property type="match status" value="1"/>
</dbReference>
<feature type="compositionally biased region" description="Acidic residues" evidence="1">
    <location>
        <begin position="95"/>
        <end position="107"/>
    </location>
</feature>
<evidence type="ECO:0000256" key="2">
    <source>
        <dbReference type="SAM" id="SignalP"/>
    </source>
</evidence>
<accession>A0A2K9EQB2</accession>
<proteinExistence type="predicted"/>
<dbReference type="InterPro" id="IPR027275">
    <property type="entry name" value="PRC-brl_dom"/>
</dbReference>
<keyword evidence="2" id="KW-0732">Signal</keyword>
<feature type="region of interest" description="Disordered" evidence="1">
    <location>
        <begin position="86"/>
        <end position="111"/>
    </location>
</feature>
<gene>
    <name evidence="4" type="ORF">CUV01_05535</name>
</gene>
<feature type="compositionally biased region" description="Low complexity" evidence="1">
    <location>
        <begin position="327"/>
        <end position="340"/>
    </location>
</feature>
<name>A0A2K9EQB2_9RHOB</name>
<organism evidence="4 5">
    <name type="scientific">Paracoccus tegillarcae</name>
    <dbReference type="NCBI Taxonomy" id="1529068"/>
    <lineage>
        <taxon>Bacteria</taxon>
        <taxon>Pseudomonadati</taxon>
        <taxon>Pseudomonadota</taxon>
        <taxon>Alphaproteobacteria</taxon>
        <taxon>Rhodobacterales</taxon>
        <taxon>Paracoccaceae</taxon>
        <taxon>Paracoccus</taxon>
    </lineage>
</organism>
<feature type="region of interest" description="Disordered" evidence="1">
    <location>
        <begin position="231"/>
        <end position="250"/>
    </location>
</feature>
<evidence type="ECO:0000256" key="1">
    <source>
        <dbReference type="SAM" id="MobiDB-lite"/>
    </source>
</evidence>
<dbReference type="EMBL" id="CP025408">
    <property type="protein sequence ID" value="AUH32926.1"/>
    <property type="molecule type" value="Genomic_DNA"/>
</dbReference>
<dbReference type="Proteomes" id="UP000233742">
    <property type="component" value="Chromosome"/>
</dbReference>
<evidence type="ECO:0000259" key="3">
    <source>
        <dbReference type="Pfam" id="PF05239"/>
    </source>
</evidence>
<dbReference type="Gene3D" id="2.30.30.240">
    <property type="entry name" value="PRC-barrel domain"/>
    <property type="match status" value="1"/>
</dbReference>
<evidence type="ECO:0000313" key="4">
    <source>
        <dbReference type="EMBL" id="AUH32926.1"/>
    </source>
</evidence>
<dbReference type="AlphaFoldDB" id="A0A2K9EQB2"/>
<evidence type="ECO:0000313" key="5">
    <source>
        <dbReference type="Proteomes" id="UP000233742"/>
    </source>
</evidence>
<keyword evidence="5" id="KW-1185">Reference proteome</keyword>
<dbReference type="OrthoDB" id="7851955at2"/>